<evidence type="ECO:0000313" key="2">
    <source>
        <dbReference type="EMBL" id="CAG6488928.1"/>
    </source>
</evidence>
<proteinExistence type="predicted"/>
<feature type="region of interest" description="Disordered" evidence="1">
    <location>
        <begin position="60"/>
        <end position="99"/>
    </location>
</feature>
<evidence type="ECO:0000256" key="1">
    <source>
        <dbReference type="SAM" id="MobiDB-lite"/>
    </source>
</evidence>
<organism evidence="2">
    <name type="scientific">Culex pipiens</name>
    <name type="common">House mosquito</name>
    <dbReference type="NCBI Taxonomy" id="7175"/>
    <lineage>
        <taxon>Eukaryota</taxon>
        <taxon>Metazoa</taxon>
        <taxon>Ecdysozoa</taxon>
        <taxon>Arthropoda</taxon>
        <taxon>Hexapoda</taxon>
        <taxon>Insecta</taxon>
        <taxon>Pterygota</taxon>
        <taxon>Neoptera</taxon>
        <taxon>Endopterygota</taxon>
        <taxon>Diptera</taxon>
        <taxon>Nematocera</taxon>
        <taxon>Culicoidea</taxon>
        <taxon>Culicidae</taxon>
        <taxon>Culicinae</taxon>
        <taxon>Culicini</taxon>
        <taxon>Culex</taxon>
        <taxon>Culex</taxon>
    </lineage>
</organism>
<accession>A0A8D8C9Q0</accession>
<feature type="compositionally biased region" description="Basic and acidic residues" evidence="1">
    <location>
        <begin position="60"/>
        <end position="81"/>
    </location>
</feature>
<dbReference type="AlphaFoldDB" id="A0A8D8C9Q0"/>
<reference evidence="2" key="1">
    <citation type="submission" date="2021-05" db="EMBL/GenBank/DDBJ databases">
        <authorList>
            <person name="Alioto T."/>
            <person name="Alioto T."/>
            <person name="Gomez Garrido J."/>
        </authorList>
    </citation>
    <scope>NUCLEOTIDE SEQUENCE</scope>
</reference>
<sequence>MLRSSRRTLRGHVRGSSLRVCAGSVPDQFREAASTLGRSELLRDRKAAVQLPRVQLPEKAVGDSRVENGHRSHAGQVDRDTAACPNFGEQVRRSGSPAD</sequence>
<protein>
    <submittedName>
        <fullName evidence="2">(northern house mosquito) hypothetical protein</fullName>
    </submittedName>
</protein>
<dbReference type="EMBL" id="HBUE01111131">
    <property type="protein sequence ID" value="CAG6488928.1"/>
    <property type="molecule type" value="Transcribed_RNA"/>
</dbReference>
<name>A0A8D8C9Q0_CULPI</name>